<evidence type="ECO:0000313" key="2">
    <source>
        <dbReference type="EMBL" id="JAP89590.1"/>
    </source>
</evidence>
<dbReference type="EMBL" id="GDID01007016">
    <property type="protein sequence ID" value="JAP89590.1"/>
    <property type="molecule type" value="Transcribed_RNA"/>
</dbReference>
<feature type="compositionally biased region" description="Low complexity" evidence="1">
    <location>
        <begin position="131"/>
        <end position="143"/>
    </location>
</feature>
<evidence type="ECO:0000256" key="1">
    <source>
        <dbReference type="SAM" id="MobiDB-lite"/>
    </source>
</evidence>
<name>A0A146JXW0_9EUKA</name>
<organism evidence="2">
    <name type="scientific">Trepomonas sp. PC1</name>
    <dbReference type="NCBI Taxonomy" id="1076344"/>
    <lineage>
        <taxon>Eukaryota</taxon>
        <taxon>Metamonada</taxon>
        <taxon>Diplomonadida</taxon>
        <taxon>Hexamitidae</taxon>
        <taxon>Hexamitinae</taxon>
        <taxon>Trepomonas</taxon>
    </lineage>
</organism>
<reference evidence="2" key="1">
    <citation type="submission" date="2015-07" db="EMBL/GenBank/DDBJ databases">
        <title>Adaptation to a free-living lifestyle via gene acquisitions in the diplomonad Trepomonas sp. PC1.</title>
        <authorList>
            <person name="Xu F."/>
            <person name="Jerlstrom-Hultqvist J."/>
            <person name="Kolisko M."/>
            <person name="Simpson A.G.B."/>
            <person name="Roger A.J."/>
            <person name="Svard S.G."/>
            <person name="Andersson J.O."/>
        </authorList>
    </citation>
    <scope>NUCLEOTIDE SEQUENCE</scope>
    <source>
        <strain evidence="2">PC1</strain>
    </source>
</reference>
<accession>A0A146JXW0</accession>
<dbReference type="InterPro" id="IPR037104">
    <property type="entry name" value="Annexin_sf"/>
</dbReference>
<feature type="region of interest" description="Disordered" evidence="1">
    <location>
        <begin position="115"/>
        <end position="143"/>
    </location>
</feature>
<dbReference type="AlphaFoldDB" id="A0A146JXW0"/>
<feature type="region of interest" description="Disordered" evidence="1">
    <location>
        <begin position="28"/>
        <end position="49"/>
    </location>
</feature>
<dbReference type="SUPFAM" id="SSF47874">
    <property type="entry name" value="Annexin"/>
    <property type="match status" value="1"/>
</dbReference>
<proteinExistence type="predicted"/>
<feature type="compositionally biased region" description="Polar residues" evidence="1">
    <location>
        <begin position="28"/>
        <end position="41"/>
    </location>
</feature>
<dbReference type="GO" id="GO:0005509">
    <property type="term" value="F:calcium ion binding"/>
    <property type="evidence" value="ECO:0007669"/>
    <property type="project" value="InterPro"/>
</dbReference>
<feature type="non-terminal residue" evidence="2">
    <location>
        <position position="1"/>
    </location>
</feature>
<sequence>FIQSMNLNQSSNQIPQFKIASTYNIPSSDTNSTQQNNQCSIISKDDSPLNTTSIPFIPQQQMMPPQPTFNFSSNQHQEQNKYTLPQFQLNQSFGLQPLVPKQQSYQLPQQQQQPAFPTIPRFGNSGPTSLPFSSSVPPTFQQSFSSSQTAQPAVIKENVYQQYQVICQAILNWIKNNQGIKIIENLSAMEQNQITVLSTFYQQITKRELKQDILRMDDSNVKFACDTLLSEPVDIIVKNIKSAFSLLDPYLLINSILIPPESMVQQALKMYQLLNQRSITQDFETFFGNEPTLYQQLLYYYCLTLQNQIPYQLIDSEVDAAKELVQVLQNQQFERFVQLVATLHSGSYQKIAINVESVAKQTLLDQIGRCFTDIDKYCLQLFNEHKIDQIMGGCYALKHLIDLGSFDQIVFLANVCPVKKIQIGFEKFGNLKQALDGQEILKALFLIK</sequence>
<dbReference type="GO" id="GO:0005544">
    <property type="term" value="F:calcium-dependent phospholipid binding"/>
    <property type="evidence" value="ECO:0007669"/>
    <property type="project" value="InterPro"/>
</dbReference>
<gene>
    <name evidence="2" type="ORF">TPC1_30915</name>
</gene>
<protein>
    <submittedName>
        <fullName evidence="2">Uncharacterized protein</fullName>
    </submittedName>
</protein>